<dbReference type="Gene3D" id="2.40.70.10">
    <property type="entry name" value="Acid Proteases"/>
    <property type="match status" value="3"/>
</dbReference>
<dbReference type="Pfam" id="PF00026">
    <property type="entry name" value="Asp"/>
    <property type="match status" value="3"/>
</dbReference>
<feature type="active site" evidence="9">
    <location>
        <position position="70"/>
    </location>
</feature>
<dbReference type="EC" id="3.4.23.1" evidence="3"/>
<evidence type="ECO:0000259" key="12">
    <source>
        <dbReference type="PROSITE" id="PS51767"/>
    </source>
</evidence>
<feature type="disulfide bond" evidence="10">
    <location>
        <begin position="83"/>
        <end position="88"/>
    </location>
</feature>
<feature type="active site" evidence="9">
    <location>
        <position position="232"/>
    </location>
</feature>
<evidence type="ECO:0000256" key="4">
    <source>
        <dbReference type="ARBA" id="ARBA00022670"/>
    </source>
</evidence>
<comment type="similarity">
    <text evidence="2 11">Belongs to the peptidase A1 family.</text>
</comment>
<dbReference type="PANTHER" id="PTHR47966:SF22">
    <property type="entry name" value="PEPSIN A-3-RELATED"/>
    <property type="match status" value="1"/>
</dbReference>
<dbReference type="PRINTS" id="PR00792">
    <property type="entry name" value="PEPSIN"/>
</dbReference>
<dbReference type="GO" id="GO:0006508">
    <property type="term" value="P:proteolysis"/>
    <property type="evidence" value="ECO:0007669"/>
    <property type="project" value="UniProtKB-KW"/>
</dbReference>
<dbReference type="AlphaFoldDB" id="A0A8B9K129"/>
<keyword evidence="5 11" id="KW-0064">Aspartyl protease</keyword>
<comment type="function">
    <text evidence="1">Shows particularly broad specificity; although bonds involving phenylalanine and leucine are preferred, many others are also cleaved to some extent.</text>
</comment>
<keyword evidence="4 11" id="KW-0645">Protease</keyword>
<evidence type="ECO:0000256" key="8">
    <source>
        <dbReference type="ARBA" id="ARBA00023157"/>
    </source>
</evidence>
<keyword evidence="7 11" id="KW-0378">Hydrolase</keyword>
<evidence type="ECO:0000256" key="3">
    <source>
        <dbReference type="ARBA" id="ARBA00011924"/>
    </source>
</evidence>
<dbReference type="InterPro" id="IPR021109">
    <property type="entry name" value="Peptidase_aspartic_dom_sf"/>
</dbReference>
<proteinExistence type="inferred from homology"/>
<dbReference type="Gene3D" id="2.60.40.1960">
    <property type="match status" value="1"/>
</dbReference>
<dbReference type="FunFam" id="2.40.70.10:FF:000008">
    <property type="entry name" value="Cathepsin D"/>
    <property type="match status" value="1"/>
</dbReference>
<evidence type="ECO:0000313" key="13">
    <source>
        <dbReference type="Ensembl" id="ENSAMXP00005029147.1"/>
    </source>
</evidence>
<evidence type="ECO:0000256" key="9">
    <source>
        <dbReference type="PIRSR" id="PIRSR601461-1"/>
    </source>
</evidence>
<name>A0A8B9K129_ASTMX</name>
<accession>A0A8B9K129</accession>
<dbReference type="PROSITE" id="PS51767">
    <property type="entry name" value="PEPTIDASE_A1"/>
    <property type="match status" value="1"/>
</dbReference>
<evidence type="ECO:0000256" key="11">
    <source>
        <dbReference type="RuleBase" id="RU000454"/>
    </source>
</evidence>
<feature type="domain" description="Peptidase A1" evidence="12">
    <location>
        <begin position="52"/>
        <end position="308"/>
    </location>
</feature>
<organism evidence="13 14">
    <name type="scientific">Astyanax mexicanus</name>
    <name type="common">Blind cave fish</name>
    <name type="synonym">Astyanax fasciatus mexicanus</name>
    <dbReference type="NCBI Taxonomy" id="7994"/>
    <lineage>
        <taxon>Eukaryota</taxon>
        <taxon>Metazoa</taxon>
        <taxon>Chordata</taxon>
        <taxon>Craniata</taxon>
        <taxon>Vertebrata</taxon>
        <taxon>Euteleostomi</taxon>
        <taxon>Actinopterygii</taxon>
        <taxon>Neopterygii</taxon>
        <taxon>Teleostei</taxon>
        <taxon>Ostariophysi</taxon>
        <taxon>Characiformes</taxon>
        <taxon>Characoidei</taxon>
        <taxon>Acestrorhamphidae</taxon>
        <taxon>Acestrorhamphinae</taxon>
        <taxon>Astyanax</taxon>
    </lineage>
</organism>
<dbReference type="SUPFAM" id="SSF50630">
    <property type="entry name" value="Acid proteases"/>
    <property type="match status" value="1"/>
</dbReference>
<dbReference type="Pfam" id="PF07966">
    <property type="entry name" value="A1_Propeptide"/>
    <property type="match status" value="1"/>
</dbReference>
<evidence type="ECO:0000256" key="6">
    <source>
        <dbReference type="ARBA" id="ARBA00022757"/>
    </source>
</evidence>
<protein>
    <recommendedName>
        <fullName evidence="3">pepsin A</fullName>
        <ecNumber evidence="3">3.4.23.1</ecNumber>
    </recommendedName>
</protein>
<sequence length="308" mass="33866">EVPLIKGKSARESLEEKGMWEQYRKLYPYNPMAKFTQNYAVGYESMTNDMSYYGVISIGTPPQSFVVIFDTGSSNLWVPSIYCGSTACTSHHKFNPSLSSTYQSNNQPLSIQYGTGSMTGFLGYDTVSVRVSSSFILQLIRSLSLLGLWLVRSTFPSTTTPMLFVIAFLCSVHSKSQAGSEVIFGGYNPNHYTGSLVWIPLSSETYWQITMTSVTINGQVVACNGGCQAIVDTGTSLIVGPNSDIARFLCPSCHFEIAPPLYHSYYYGCRTGFGNGGSSLWILGDVFIREYYTVFNRANNSVGLAKSV</sequence>
<dbReference type="InterPro" id="IPR001461">
    <property type="entry name" value="Aspartic_peptidase_A1"/>
</dbReference>
<evidence type="ECO:0000256" key="2">
    <source>
        <dbReference type="ARBA" id="ARBA00007447"/>
    </source>
</evidence>
<evidence type="ECO:0000313" key="14">
    <source>
        <dbReference type="Proteomes" id="UP000694621"/>
    </source>
</evidence>
<dbReference type="GO" id="GO:0007586">
    <property type="term" value="P:digestion"/>
    <property type="evidence" value="ECO:0007669"/>
    <property type="project" value="UniProtKB-KW"/>
</dbReference>
<dbReference type="InterPro" id="IPR033121">
    <property type="entry name" value="PEPTIDASE_A1"/>
</dbReference>
<dbReference type="Ensembl" id="ENSAMXT00005031964.1">
    <property type="protein sequence ID" value="ENSAMXP00005029147.1"/>
    <property type="gene ID" value="ENSAMXG00005014165.1"/>
</dbReference>
<evidence type="ECO:0000256" key="5">
    <source>
        <dbReference type="ARBA" id="ARBA00022750"/>
    </source>
</evidence>
<dbReference type="PROSITE" id="PS00141">
    <property type="entry name" value="ASP_PROTEASE"/>
    <property type="match status" value="2"/>
</dbReference>
<dbReference type="InterPro" id="IPR012848">
    <property type="entry name" value="Aspartic_peptidase_N"/>
</dbReference>
<dbReference type="Proteomes" id="UP000694621">
    <property type="component" value="Unplaced"/>
</dbReference>
<dbReference type="InterPro" id="IPR001969">
    <property type="entry name" value="Aspartic_peptidase_AS"/>
</dbReference>
<reference evidence="13" key="1">
    <citation type="submission" date="2025-08" db="UniProtKB">
        <authorList>
            <consortium name="Ensembl"/>
        </authorList>
    </citation>
    <scope>IDENTIFICATION</scope>
</reference>
<evidence type="ECO:0000256" key="1">
    <source>
        <dbReference type="ARBA" id="ARBA00002318"/>
    </source>
</evidence>
<keyword evidence="8 10" id="KW-1015">Disulfide bond</keyword>
<dbReference type="PANTHER" id="PTHR47966">
    <property type="entry name" value="BETA-SITE APP-CLEAVING ENZYME, ISOFORM A-RELATED"/>
    <property type="match status" value="1"/>
</dbReference>
<evidence type="ECO:0000256" key="7">
    <source>
        <dbReference type="ARBA" id="ARBA00022801"/>
    </source>
</evidence>
<keyword evidence="6" id="KW-0222">Digestion</keyword>
<dbReference type="Gene3D" id="6.10.140.60">
    <property type="match status" value="1"/>
</dbReference>
<dbReference type="GO" id="GO:0004190">
    <property type="term" value="F:aspartic-type endopeptidase activity"/>
    <property type="evidence" value="ECO:0007669"/>
    <property type="project" value="UniProtKB-KW"/>
</dbReference>
<evidence type="ECO:0000256" key="10">
    <source>
        <dbReference type="PIRSR" id="PIRSR601461-2"/>
    </source>
</evidence>
<feature type="disulfide bond" evidence="10">
    <location>
        <begin position="223"/>
        <end position="227"/>
    </location>
</feature>